<feature type="region of interest" description="Disordered" evidence="1">
    <location>
        <begin position="1"/>
        <end position="26"/>
    </location>
</feature>
<proteinExistence type="predicted"/>
<reference evidence="2 3" key="1">
    <citation type="submission" date="2016-10" db="EMBL/GenBank/DDBJ databases">
        <authorList>
            <person name="de Groot N.N."/>
        </authorList>
    </citation>
    <scope>NUCLEOTIDE SEQUENCE [LARGE SCALE GENOMIC DNA]</scope>
    <source>
        <strain evidence="2 3">DSM 28010</strain>
    </source>
</reference>
<dbReference type="AlphaFoldDB" id="A0A1G8PJP5"/>
<feature type="region of interest" description="Disordered" evidence="1">
    <location>
        <begin position="139"/>
        <end position="186"/>
    </location>
</feature>
<accession>A0A1G8PJP5</accession>
<evidence type="ECO:0000256" key="1">
    <source>
        <dbReference type="SAM" id="MobiDB-lite"/>
    </source>
</evidence>
<organism evidence="2 3">
    <name type="scientific">Lutimaribacter saemankumensis</name>
    <dbReference type="NCBI Taxonomy" id="490829"/>
    <lineage>
        <taxon>Bacteria</taxon>
        <taxon>Pseudomonadati</taxon>
        <taxon>Pseudomonadota</taxon>
        <taxon>Alphaproteobacteria</taxon>
        <taxon>Rhodobacterales</taxon>
        <taxon>Roseobacteraceae</taxon>
        <taxon>Lutimaribacter</taxon>
    </lineage>
</organism>
<name>A0A1G8PJP5_9RHOB</name>
<protein>
    <submittedName>
        <fullName evidence="2">Uncharacterized protein</fullName>
    </submittedName>
</protein>
<evidence type="ECO:0000313" key="2">
    <source>
        <dbReference type="EMBL" id="SDI92667.1"/>
    </source>
</evidence>
<dbReference type="Proteomes" id="UP000199340">
    <property type="component" value="Unassembled WGS sequence"/>
</dbReference>
<keyword evidence="3" id="KW-1185">Reference proteome</keyword>
<gene>
    <name evidence="2" type="ORF">SAMN05421850_106256</name>
</gene>
<sequence length="186" mass="18878">MRGGPVSRILSKGLPPLDDHSSKGTVAGAPPAAYPIPWAKTCPAAISVARSARAGILFGIAPGGACRAGAVASPPVGSYPTVSPFPRTSRGSLFSVALSVRFPCPGVTRHHRLVESGLSSWVRTPAVIRPSAHLPSYVLGPSRSTGKRAARSCAAARMAGPSRSPANRPRKASSITSGARPLGGTG</sequence>
<dbReference type="EMBL" id="FNEB01000006">
    <property type="protein sequence ID" value="SDI92667.1"/>
    <property type="molecule type" value="Genomic_DNA"/>
</dbReference>
<evidence type="ECO:0000313" key="3">
    <source>
        <dbReference type="Proteomes" id="UP000199340"/>
    </source>
</evidence>